<evidence type="ECO:0000313" key="3">
    <source>
        <dbReference type="Proteomes" id="UP000006671"/>
    </source>
</evidence>
<proteinExistence type="predicted"/>
<feature type="domain" description="Tse2 ADP-ribosyltransferase toxin" evidence="1">
    <location>
        <begin position="1"/>
        <end position="84"/>
    </location>
</feature>
<name>D2VFM0_NAEGR</name>
<sequence length="107" mass="11999">MVQPAEGDVFECPNGLSLRPGGHTLGHILAHYKKKVGLILIPEGVAIPDDLVLIHEHTDHYSLQTSVPCTEDELNAKLNHFFETTPNIQKVPLEAYLEQFPLMKIKF</sequence>
<dbReference type="GeneID" id="8848434"/>
<dbReference type="Proteomes" id="UP000006671">
    <property type="component" value="Unassembled WGS sequence"/>
</dbReference>
<dbReference type="AlphaFoldDB" id="D2VFM0"/>
<dbReference type="InterPro" id="IPR041018">
    <property type="entry name" value="ADPRTs_Tse2"/>
</dbReference>
<gene>
    <name evidence="2" type="ORF">NAEGRDRAFT_79783</name>
</gene>
<reference evidence="2 3" key="1">
    <citation type="journal article" date="2010" name="Cell">
        <title>The genome of Naegleria gruberi illuminates early eukaryotic versatility.</title>
        <authorList>
            <person name="Fritz-Laylin L.K."/>
            <person name="Prochnik S.E."/>
            <person name="Ginger M.L."/>
            <person name="Dacks J.B."/>
            <person name="Carpenter M.L."/>
            <person name="Field M.C."/>
            <person name="Kuo A."/>
            <person name="Paredez A."/>
            <person name="Chapman J."/>
            <person name="Pham J."/>
            <person name="Shu S."/>
            <person name="Neupane R."/>
            <person name="Cipriano M."/>
            <person name="Mancuso J."/>
            <person name="Tu H."/>
            <person name="Salamov A."/>
            <person name="Lindquist E."/>
            <person name="Shapiro H."/>
            <person name="Lucas S."/>
            <person name="Grigoriev I.V."/>
            <person name="Cande W.Z."/>
            <person name="Fulton C."/>
            <person name="Rokhsar D.S."/>
            <person name="Dawson S.C."/>
        </authorList>
    </citation>
    <scope>NUCLEOTIDE SEQUENCE [LARGE SCALE GENOMIC DNA]</scope>
    <source>
        <strain evidence="2 3">NEG-M</strain>
    </source>
</reference>
<dbReference type="VEuPathDB" id="AmoebaDB:NAEGRDRAFT_79783"/>
<dbReference type="OrthoDB" id="10266325at2759"/>
<dbReference type="OMA" id="WRGNCIL"/>
<evidence type="ECO:0000259" key="1">
    <source>
        <dbReference type="Pfam" id="PF18648"/>
    </source>
</evidence>
<evidence type="ECO:0000313" key="2">
    <source>
        <dbReference type="EMBL" id="EFC44493.1"/>
    </source>
</evidence>
<keyword evidence="3" id="KW-1185">Reference proteome</keyword>
<protein>
    <submittedName>
        <fullName evidence="2">Predicted protein</fullName>
    </submittedName>
</protein>
<dbReference type="eggNOG" id="ENOG502S9XR">
    <property type="taxonomic scope" value="Eukaryota"/>
</dbReference>
<dbReference type="InParanoid" id="D2VFM0"/>
<accession>D2VFM0</accession>
<dbReference type="RefSeq" id="XP_002677237.1">
    <property type="nucleotide sequence ID" value="XM_002677191.1"/>
</dbReference>
<dbReference type="KEGG" id="ngr:NAEGRDRAFT_79783"/>
<dbReference type="EMBL" id="GG738868">
    <property type="protein sequence ID" value="EFC44493.1"/>
    <property type="molecule type" value="Genomic_DNA"/>
</dbReference>
<dbReference type="Pfam" id="PF18648">
    <property type="entry name" value="ADPRTs_Tse2"/>
    <property type="match status" value="1"/>
</dbReference>
<organism evidence="3">
    <name type="scientific">Naegleria gruberi</name>
    <name type="common">Amoeba</name>
    <dbReference type="NCBI Taxonomy" id="5762"/>
    <lineage>
        <taxon>Eukaryota</taxon>
        <taxon>Discoba</taxon>
        <taxon>Heterolobosea</taxon>
        <taxon>Tetramitia</taxon>
        <taxon>Eutetramitia</taxon>
        <taxon>Vahlkampfiidae</taxon>
        <taxon>Naegleria</taxon>
    </lineage>
</organism>